<dbReference type="PIRSF" id="PIRSF006170">
    <property type="entry name" value="YfgM"/>
    <property type="match status" value="1"/>
</dbReference>
<comment type="subcellular location">
    <subcellularLocation>
        <location evidence="1">Cell membrane</location>
        <topology evidence="1">Single-pass type II membrane protein</topology>
    </subcellularLocation>
</comment>
<evidence type="ECO:0000256" key="1">
    <source>
        <dbReference type="ARBA" id="ARBA00004401"/>
    </source>
</evidence>
<dbReference type="GO" id="GO:0044877">
    <property type="term" value="F:protein-containing complex binding"/>
    <property type="evidence" value="ECO:0007669"/>
    <property type="project" value="InterPro"/>
</dbReference>
<evidence type="ECO:0000256" key="3">
    <source>
        <dbReference type="ARBA" id="ARBA00022692"/>
    </source>
</evidence>
<keyword evidence="6" id="KW-0143">Chaperone</keyword>
<dbReference type="Pfam" id="PF09976">
    <property type="entry name" value="TPR_21"/>
    <property type="match status" value="1"/>
</dbReference>
<proteinExistence type="inferred from homology"/>
<keyword evidence="5 9" id="KW-0472">Membrane</keyword>
<dbReference type="GO" id="GO:0005886">
    <property type="term" value="C:plasma membrane"/>
    <property type="evidence" value="ECO:0007669"/>
    <property type="project" value="UniProtKB-SubCell"/>
</dbReference>
<dbReference type="PANTHER" id="PTHR38035">
    <property type="entry name" value="UPF0070 PROTEIN YFGM"/>
    <property type="match status" value="1"/>
</dbReference>
<keyword evidence="2" id="KW-1003">Cell membrane</keyword>
<organism evidence="11">
    <name type="scientific">hydrothermal vent metagenome</name>
    <dbReference type="NCBI Taxonomy" id="652676"/>
    <lineage>
        <taxon>unclassified sequences</taxon>
        <taxon>metagenomes</taxon>
        <taxon>ecological metagenomes</taxon>
    </lineage>
</organism>
<dbReference type="EMBL" id="UOFU01000037">
    <property type="protein sequence ID" value="VAW93883.1"/>
    <property type="molecule type" value="Genomic_DNA"/>
</dbReference>
<dbReference type="InterPro" id="IPR018704">
    <property type="entry name" value="SecYEG/CpoB_TPR"/>
</dbReference>
<evidence type="ECO:0000259" key="10">
    <source>
        <dbReference type="Pfam" id="PF09976"/>
    </source>
</evidence>
<dbReference type="InterPro" id="IPR011990">
    <property type="entry name" value="TPR-like_helical_dom_sf"/>
</dbReference>
<comment type="similarity">
    <text evidence="7">Belongs to the YfgM family.</text>
</comment>
<accession>A0A3B1A187</accession>
<evidence type="ECO:0000256" key="7">
    <source>
        <dbReference type="ARBA" id="ARBA00024197"/>
    </source>
</evidence>
<evidence type="ECO:0000256" key="9">
    <source>
        <dbReference type="SAM" id="Phobius"/>
    </source>
</evidence>
<feature type="domain" description="Ancillary SecYEG translocon subunit/Cell division coordinator CpoB TPR" evidence="10">
    <location>
        <begin position="15"/>
        <end position="209"/>
    </location>
</feature>
<dbReference type="Gene3D" id="1.25.40.10">
    <property type="entry name" value="Tetratricopeptide repeat domain"/>
    <property type="match status" value="1"/>
</dbReference>
<keyword evidence="3 9" id="KW-0812">Transmembrane</keyword>
<reference evidence="11" key="1">
    <citation type="submission" date="2018-06" db="EMBL/GenBank/DDBJ databases">
        <authorList>
            <person name="Zhirakovskaya E."/>
        </authorList>
    </citation>
    <scope>NUCLEOTIDE SEQUENCE</scope>
</reference>
<sequence>MEVYRTEEEQVEAIKKWWSENKLSLIGGIILGIAVLWGGRTWMAGQDAHAEAASTLYQVMMVKLSRGSLEEAAAEGSTLLGQFSDTPYAALASLALAKIRLEQGDMAAASSHLNWALSNAEQEEVKMVARLRLAELLLAEGDTAGALAQLNAITAPDTFEAVYEQLKGDVYVADGKADLARTAYAHALSVMDPTSPGRRLLQMKLDELGTGEEDLS</sequence>
<protein>
    <recommendedName>
        <fullName evidence="8">Ancillary SecYEG translocon subunit</fullName>
    </recommendedName>
</protein>
<feature type="transmembrane region" description="Helical" evidence="9">
    <location>
        <begin position="23"/>
        <end position="39"/>
    </location>
</feature>
<gene>
    <name evidence="11" type="ORF">MNBD_GAMMA20-1185</name>
</gene>
<keyword evidence="4 9" id="KW-1133">Transmembrane helix</keyword>
<evidence type="ECO:0000313" key="11">
    <source>
        <dbReference type="EMBL" id="VAW93883.1"/>
    </source>
</evidence>
<dbReference type="AlphaFoldDB" id="A0A3B1A187"/>
<evidence type="ECO:0000256" key="4">
    <source>
        <dbReference type="ARBA" id="ARBA00022989"/>
    </source>
</evidence>
<evidence type="ECO:0000256" key="2">
    <source>
        <dbReference type="ARBA" id="ARBA00022475"/>
    </source>
</evidence>
<evidence type="ECO:0000256" key="5">
    <source>
        <dbReference type="ARBA" id="ARBA00023136"/>
    </source>
</evidence>
<dbReference type="PANTHER" id="PTHR38035:SF1">
    <property type="entry name" value="ANCILLARY SECYEG TRANSLOCON SUBUNIT"/>
    <property type="match status" value="1"/>
</dbReference>
<dbReference type="SUPFAM" id="SSF48452">
    <property type="entry name" value="TPR-like"/>
    <property type="match status" value="1"/>
</dbReference>
<name>A0A3B1A187_9ZZZZ</name>
<evidence type="ECO:0000256" key="6">
    <source>
        <dbReference type="ARBA" id="ARBA00023186"/>
    </source>
</evidence>
<evidence type="ECO:0000256" key="8">
    <source>
        <dbReference type="ARBA" id="ARBA00024235"/>
    </source>
</evidence>
<dbReference type="InterPro" id="IPR026039">
    <property type="entry name" value="YfgM"/>
</dbReference>